<dbReference type="Gene3D" id="1.10.3300.10">
    <property type="entry name" value="Jann2411-like domain"/>
    <property type="match status" value="1"/>
</dbReference>
<gene>
    <name evidence="1" type="ORF">SAMN02745180_02586</name>
</gene>
<evidence type="ECO:0000313" key="1">
    <source>
        <dbReference type="EMBL" id="SHI17526.1"/>
    </source>
</evidence>
<dbReference type="SUPFAM" id="SSF160904">
    <property type="entry name" value="Jann2411-like"/>
    <property type="match status" value="1"/>
</dbReference>
<dbReference type="AlphaFoldDB" id="A0A1M5YZU1"/>
<proteinExistence type="predicted"/>
<dbReference type="Proteomes" id="UP000184389">
    <property type="component" value="Unassembled WGS sequence"/>
</dbReference>
<name>A0A1M5YZU1_9FIRM</name>
<evidence type="ECO:0000313" key="2">
    <source>
        <dbReference type="Proteomes" id="UP000184389"/>
    </source>
</evidence>
<dbReference type="InterPro" id="IPR023286">
    <property type="entry name" value="ABATE_dom_sf"/>
</dbReference>
<dbReference type="RefSeq" id="WP_072745211.1">
    <property type="nucleotide sequence ID" value="NZ_FQXR01000018.1"/>
</dbReference>
<accession>A0A1M5YZU1</accession>
<organism evidence="1 2">
    <name type="scientific">Sporanaerobacter acetigenes DSM 13106</name>
    <dbReference type="NCBI Taxonomy" id="1123281"/>
    <lineage>
        <taxon>Bacteria</taxon>
        <taxon>Bacillati</taxon>
        <taxon>Bacillota</taxon>
        <taxon>Tissierellia</taxon>
        <taxon>Tissierellales</taxon>
        <taxon>Sporanaerobacteraceae</taxon>
        <taxon>Sporanaerobacter</taxon>
    </lineage>
</organism>
<protein>
    <recommendedName>
        <fullName evidence="3">CGNR zinc finger domain-containing protein</fullName>
    </recommendedName>
</protein>
<sequence length="399" mass="46373">MTISDTFKSAFVFESCKCVTDYNEVVNLNTGNKTKSLVVRNDISKKFRAAYIYGEGLKEIRRQRANDKNNILGEFLGIKKNDINSVMSFFNKYGFLFDLSGYDQYVNVNVEDIIYLKDNLEALINLLNAQNTSKVNYKKFLDSALFLLLKEDREIKINDETVYESIHNSFLNNIKNATKTNLIEGDNIVHVPRNDGGKDIAYRCQDSLLESGNYDIIISDYDKILEDDNPHMGFTKQIFKAYVIKNSLFTKDEELAIEFLFHFIKQISSVNLDLISLDMPFADEVYDKIQSEENIYLHDALFKISKFLIERELNYHLSEIRPVYNVETMQPNWNLPSLLSAMYLSLFYLDSRQASYRACQNINCGQFFLVSKTNSIKKYCCVYCTNAVSQRRYRHKKGE</sequence>
<reference evidence="1 2" key="1">
    <citation type="submission" date="2016-11" db="EMBL/GenBank/DDBJ databases">
        <authorList>
            <person name="Jaros S."/>
            <person name="Januszkiewicz K."/>
            <person name="Wedrychowicz H."/>
        </authorList>
    </citation>
    <scope>NUCLEOTIDE SEQUENCE [LARGE SCALE GENOMIC DNA]</scope>
    <source>
        <strain evidence="1 2">DSM 13106</strain>
    </source>
</reference>
<dbReference type="EMBL" id="FQXR01000018">
    <property type="protein sequence ID" value="SHI17526.1"/>
    <property type="molecule type" value="Genomic_DNA"/>
</dbReference>
<evidence type="ECO:0008006" key="3">
    <source>
        <dbReference type="Google" id="ProtNLM"/>
    </source>
</evidence>
<keyword evidence="2" id="KW-1185">Reference proteome</keyword>
<dbReference type="OrthoDB" id="1846498at2"/>